<dbReference type="OMA" id="CPANDID"/>
<keyword evidence="6" id="KW-1185">Reference proteome</keyword>
<proteinExistence type="predicted"/>
<accession>Q757I8</accession>
<dbReference type="Gene3D" id="2.30.29.30">
    <property type="entry name" value="Pleckstrin-homology domain (PH domain)/Phosphotyrosine-binding domain (PTB)"/>
    <property type="match status" value="1"/>
</dbReference>
<dbReference type="Gene3D" id="1.10.506.10">
    <property type="entry name" value="GTPase Activation - p120gap, domain 1"/>
    <property type="match status" value="1"/>
</dbReference>
<feature type="compositionally biased region" description="Low complexity" evidence="3">
    <location>
        <begin position="374"/>
        <end position="391"/>
    </location>
</feature>
<dbReference type="PROSITE" id="PS50018">
    <property type="entry name" value="RAS_GTPASE_ACTIV_2"/>
    <property type="match status" value="1"/>
</dbReference>
<feature type="domain" description="Ras-GAP" evidence="4">
    <location>
        <begin position="1537"/>
        <end position="1726"/>
    </location>
</feature>
<feature type="region of interest" description="Disordered" evidence="3">
    <location>
        <begin position="372"/>
        <end position="404"/>
    </location>
</feature>
<sequence length="2911" mass="331585">MVKNLICRIFNRLEQLLPTELNDFVYSEVERHPIFSNARLALLNAGVTQGLQLVVDPLLEVVERIAEKNRPESGSTSGISSAVATLSVMESYTEDVLHSLLVMLRLLNDIIEVTWQSYESNHAGDEAEPGREAGTVNGFYSTYKVGFATEKEWTHAMAPPALETTAAQQLLRISNRFKTRSQTLEILKKIANSLHRPETLNSRLKVPDTLHNERSQTRSELLDKIDDNCEALMKHVAASNPHEYHSYINTRIISPLLVTQTQNETDIATYLDAFSFYFITNKYLVSFLELVSKMVTYFKKSVYQEVLLKFVSQAMTTWILSRPQEYLDVIDRIKYHPEDQSTQLLIKEASFLFEEIYNSFSVTHILTESPTLQSTMSSPTSAGGSTSSIPGDGTSPAKGSNAAHSISSATIVITNSVDDPMRPSTVPDTGEHASNHPRMTGNPDNVENITHMSVLSFLSCMVMLHPGAFEEINNTSFRNIPDDPHLNESKEDITDSLYATTSGTTSVNSDERIRHSQHRRLKSFKKLTAFSTHSSNHHKVKFLSALVDNLTGIHAVSDAAIVDSLRTLILISSLAASVFQFEKDAPSIHFSRRLFPVLCDSLQLCSEQNARRNPLIAKCLFRHYTLHSSLQIDYFPVACSLEPDAFNLRLQEYLEQRNNSLGHLHILTEGLKAYVCVQRNMPSEFKTLLATIGLLRRTAYGLSCVLIEGSPLFDDRSSVSAVIDDLLEGRLIDELNIDDSDDGDPRIPAFMNAFVPKESMKSFPQTPSVPSFTSSSFNEKTPSAPFIFPNKSDHDAVRIRRPSIGSPQPTLHGRLTTTSSLPHDLERVQYSMRASMDRGVRPPLRMSSRGRYGSQDSIMHLMRSTSFVGNEALQEVRKDASNLYIVRKIIGNIYAIYKAVLHFSMSVLEAEKISPLHIDDYKDVVKPVFAALIDDGADSHSAVKAYCYVGITCIDELAGEHANKYMPSVFKANGYLIALLAASLFNVSLTDSKREQIFGYLTDFWEFRQAIVKYFEKRGILSKISDEELYTFPVIRGATGRALCVSMYSHNPNIHRLLKIGFRLFQKEIANHHLVNGHRVTTGQFNLQFIKAMGRDSYLSTGALAFQRRLRSDILARIKHPDRILYDSLRLIYNHWYSLLTAEHRSDTESNHFRNCAGFIAASCGVFLAADDDILEKFSYLYQVRDSMVEKIDYFIYKQCQSINNEDLLTRENSRDIVSSELHPLAFALLFKHLKKKAKDLFDIKITQPENELHYVLLEQIILVIRVILERDDDTDVLICVSLDLIELLGDIFKIIELMPRDSPKYYKIIIQISKMLRSFEHSEQKICISGCMLIKNKWLRLTMRWFESTIFREYDLENLGKPHRSMDLQRRDLDYLYIDTSIESSKALAYLTKDLVLEAPQSMSEKELSRSKEVVFGNYFTILLKGLEKSTGIKKFPPTLRHKIGMLNDNIITSLTNLLNYNVDVGFKYALPIGYSPNRNIKLAFLKVFVNIVSNFDVTKKRLEEERSAAIETLLDRAVEDPKLLSKAARVCPANDIDSLAGSFVTLYDIKNAAHLIVIELIIDEISRATRYMDVLRRNSCATRSLSMFSRLKGGAYLINVLKPVLEEVVATGETFDVEKIEPDDPDCQIHVDLFCKYLNKLVDSIVGSVADFPPEFFVICQSIYSSVKENFPDSAEIAVGSFIFLRFFCPALVSPDSEGITDPLYPKARRSFMILAKVIQNIANGSVSSLKWPALQSEVEFLKTISDRIFCYLKEISDPTRKVEIRTKPENRASVDDFHMLHRFLYYHGFEIRREFINDVKSAEDMGRLREFCRLADRLLSLLGQPRMEFKSAISPYIRDHMDTNPELYEFMSRHSLKNILPEDTPFVREGVSPDGFPIIVLTWHLCDRILKRESDALVFRIFQIYSKVWTTSHYCVIDCTGFDCQKYEEPVRKLSNLFYKLIPHDAAKNCTGFYYYNMTENLLDLWLPIFRDKARYLSGLKIPHHFINSNSPTKAISMLGLSDYSLEVYTDVRVTLHDASVYNSKDKKFYPVTLKIGNKHFQVIHDTPKSINLGIMETALDIYFNDVYDIAEIKSTGLSNEVGVPYEFTIIMDDGNKLIFTSTKCLEILKIFYYSQVRLEEEFRDDEFGVSSMAHDHNKRKDMTYTIGHILMIVFVGLTSEDDAAESVAYNLMAATQSTFDLDCGHKLTVPPEVYVSGDNSAFYNSILNTLAVTTPELCECIWTYALDLLENVLNKKQITALLIALSPWTKNLYEYVYLANDEEGPEITTQIIRRLIRITMKQELHSILYAQLIFSNILLEGDLTELLFDEVIHHCVDRASEGSEWKRIIVILTKVPTTEVCGLVLRKIQKISNSFLPTLQLETSTHSWSELIILVEVAVSLFFDSLLLAQLHLSEILCIVSLLIDVGPTELRSALHRLLMNVCHSFVNNERLYEPQKENLKKISITLSRQKLKFMFGFSQDKGRVLQNFSPSSFLTKFTTLEHFISNLLELMGNASVNHSTVLCWKTKYLKYIMDVVTNVESFLSSRAMMIIGIISKNGINDNLCYKLLRQTFRTLSVPWITEESIFYAISHIFAYSKIVNGLQPTSKLLPQMFWFSTTYIRSPKSMVYQGGLLLMMNSAQRMSLASGGENAPPLLSQLYKERQFVEAVMDEQGRVDGMRFTEANFIHILMAYLSKGLLIPFVRTTAVEALITFFRLTFHKSPYQADDNYLVFMFFIYLVQRPDHFNEMLNEMDPDSEIISLDDTTGIDSRLLSWMENGSDTALFALYQGAVYFSSRNSDEPGKVRFLLLLKHLVVKQPFMVFKVYNVIRDELGRINTYDVSNTNTVTVAFFVIRLMVVQKDYLKLDDIQQEMQNHLATRGLSGISDIDIDAAKKESELSPEKQIESILPRKVHALQIVDQMLSLSG</sequence>
<reference evidence="6" key="2">
    <citation type="journal article" date="2013" name="G3 (Bethesda)">
        <title>Genomes of Ashbya fungi isolated from insects reveal four mating-type loci, numerous translocations, lack of transposons, and distinct gene duplications.</title>
        <authorList>
            <person name="Dietrich F.S."/>
            <person name="Voegeli S."/>
            <person name="Kuo S."/>
            <person name="Philippsen P."/>
        </authorList>
    </citation>
    <scope>GENOME REANNOTATION</scope>
    <source>
        <strain evidence="6">ATCC 10895 / CBS 109.51 / FGSC 9923 / NRRL Y-1056</strain>
    </source>
</reference>
<dbReference type="Pfam" id="PF00616">
    <property type="entry name" value="RasGAP"/>
    <property type="match status" value="1"/>
</dbReference>
<dbReference type="InParanoid" id="Q757I8"/>
<dbReference type="Proteomes" id="UP000000591">
    <property type="component" value="Chromosome V"/>
</dbReference>
<dbReference type="Gene3D" id="3.40.525.10">
    <property type="entry name" value="CRAL-TRIO lipid binding domain"/>
    <property type="match status" value="1"/>
</dbReference>
<keyword evidence="2" id="KW-0597">Phosphoprotein</keyword>
<dbReference type="KEGG" id="ago:AGOS_AER025C"/>
<evidence type="ECO:0000256" key="1">
    <source>
        <dbReference type="ARBA" id="ARBA00022468"/>
    </source>
</evidence>
<evidence type="ECO:0000313" key="6">
    <source>
        <dbReference type="Proteomes" id="UP000000591"/>
    </source>
</evidence>
<dbReference type="eggNOG" id="KOG1826">
    <property type="taxonomic scope" value="Eukaryota"/>
</dbReference>
<dbReference type="InterPro" id="IPR001936">
    <property type="entry name" value="RasGAP_dom"/>
</dbReference>
<keyword evidence="1" id="KW-0343">GTPase activation</keyword>
<name>Q757I8_EREGS</name>
<dbReference type="GO" id="GO:0005096">
    <property type="term" value="F:GTPase activator activity"/>
    <property type="evidence" value="ECO:0000318"/>
    <property type="project" value="GO_Central"/>
</dbReference>
<dbReference type="STRING" id="284811.Q757I8"/>
<dbReference type="PANTHER" id="PTHR10194">
    <property type="entry name" value="RAS GTPASE-ACTIVATING PROTEINS"/>
    <property type="match status" value="1"/>
</dbReference>
<dbReference type="PROSITE" id="PS00509">
    <property type="entry name" value="RAS_GTPASE_ACTIV_1"/>
    <property type="match status" value="1"/>
</dbReference>
<dbReference type="SUPFAM" id="SSF48350">
    <property type="entry name" value="GTPase activation domain, GAP"/>
    <property type="match status" value="1"/>
</dbReference>
<dbReference type="InterPro" id="IPR023152">
    <property type="entry name" value="RasGAP_CS"/>
</dbReference>
<reference evidence="5 6" key="1">
    <citation type="journal article" date="2004" name="Science">
        <title>The Ashbya gossypii genome as a tool for mapping the ancient Saccharomyces cerevisiae genome.</title>
        <authorList>
            <person name="Dietrich F.S."/>
            <person name="Voegeli S."/>
            <person name="Brachat S."/>
            <person name="Lerch A."/>
            <person name="Gates K."/>
            <person name="Steiner S."/>
            <person name="Mohr C."/>
            <person name="Pohlmann R."/>
            <person name="Luedi P."/>
            <person name="Choi S."/>
            <person name="Wing R.A."/>
            <person name="Flavier A."/>
            <person name="Gaffney T.D."/>
            <person name="Philippsen P."/>
        </authorList>
    </citation>
    <scope>NUCLEOTIDE SEQUENCE [LARGE SCALE GENOMIC DNA]</scope>
    <source>
        <strain evidence="6">ATCC 10895 / CBS 109.51 / FGSC 9923 / NRRL Y-1056</strain>
    </source>
</reference>
<dbReference type="GO" id="GO:0007165">
    <property type="term" value="P:signal transduction"/>
    <property type="evidence" value="ECO:0007669"/>
    <property type="project" value="UniProtKB-ARBA"/>
</dbReference>
<dbReference type="InterPro" id="IPR036865">
    <property type="entry name" value="CRAL-TRIO_dom_sf"/>
</dbReference>
<dbReference type="FunCoup" id="Q757I8">
    <property type="interactions" value="197"/>
</dbReference>
<dbReference type="EMBL" id="AE016818">
    <property type="protein sequence ID" value="AAS52709.2"/>
    <property type="molecule type" value="Genomic_DNA"/>
</dbReference>
<feature type="region of interest" description="Disordered" evidence="3">
    <location>
        <begin position="417"/>
        <end position="444"/>
    </location>
</feature>
<dbReference type="RefSeq" id="NP_984885.2">
    <property type="nucleotide sequence ID" value="NM_210239.2"/>
</dbReference>
<dbReference type="GO" id="GO:1902531">
    <property type="term" value="P:regulation of intracellular signal transduction"/>
    <property type="evidence" value="ECO:0000318"/>
    <property type="project" value="GO_Central"/>
</dbReference>
<dbReference type="OrthoDB" id="28245at2759"/>
<dbReference type="CDD" id="cd05392">
    <property type="entry name" value="RasGAP_Neurofibromin_like"/>
    <property type="match status" value="1"/>
</dbReference>
<evidence type="ECO:0000259" key="4">
    <source>
        <dbReference type="PROSITE" id="PS50018"/>
    </source>
</evidence>
<protein>
    <submittedName>
        <fullName evidence="5">AER025Cp</fullName>
    </submittedName>
</protein>
<dbReference type="SMART" id="SM00323">
    <property type="entry name" value="RasGAP"/>
    <property type="match status" value="1"/>
</dbReference>
<evidence type="ECO:0000256" key="3">
    <source>
        <dbReference type="SAM" id="MobiDB-lite"/>
    </source>
</evidence>
<organism evidence="5 6">
    <name type="scientific">Eremothecium gossypii (strain ATCC 10895 / CBS 109.51 / FGSC 9923 / NRRL Y-1056)</name>
    <name type="common">Yeast</name>
    <name type="synonym">Ashbya gossypii</name>
    <dbReference type="NCBI Taxonomy" id="284811"/>
    <lineage>
        <taxon>Eukaryota</taxon>
        <taxon>Fungi</taxon>
        <taxon>Dikarya</taxon>
        <taxon>Ascomycota</taxon>
        <taxon>Saccharomycotina</taxon>
        <taxon>Saccharomycetes</taxon>
        <taxon>Saccharomycetales</taxon>
        <taxon>Saccharomycetaceae</taxon>
        <taxon>Eremothecium</taxon>
    </lineage>
</organism>
<dbReference type="GeneID" id="4621087"/>
<dbReference type="InterPro" id="IPR011993">
    <property type="entry name" value="PH-like_dom_sf"/>
</dbReference>
<dbReference type="InterPro" id="IPR039360">
    <property type="entry name" value="Ras_GTPase"/>
</dbReference>
<dbReference type="InterPro" id="IPR008936">
    <property type="entry name" value="Rho_GTPase_activation_prot"/>
</dbReference>
<evidence type="ECO:0000256" key="2">
    <source>
        <dbReference type="ARBA" id="ARBA00022553"/>
    </source>
</evidence>
<dbReference type="HOGENOM" id="CLU_000439_0_0_1"/>
<dbReference type="PANTHER" id="PTHR10194:SF142">
    <property type="entry name" value="NEUROFIBROMIN"/>
    <property type="match status" value="1"/>
</dbReference>
<evidence type="ECO:0000313" key="5">
    <source>
        <dbReference type="EMBL" id="AAS52709.2"/>
    </source>
</evidence>
<gene>
    <name evidence="5" type="ORF">AGOS_AER025C</name>
</gene>